<keyword evidence="6 7" id="KW-0066">ATP synthesis</keyword>
<evidence type="ECO:0000313" key="8">
    <source>
        <dbReference type="EMBL" id="SHH29338.1"/>
    </source>
</evidence>
<dbReference type="InterPro" id="IPR000711">
    <property type="entry name" value="ATPase_OSCP/dsu"/>
</dbReference>
<dbReference type="HAMAP" id="MF_01416">
    <property type="entry name" value="ATP_synth_delta_bact"/>
    <property type="match status" value="1"/>
</dbReference>
<dbReference type="Proteomes" id="UP000242592">
    <property type="component" value="Unassembled WGS sequence"/>
</dbReference>
<keyword evidence="4 7" id="KW-0406">Ion transport</keyword>
<evidence type="ECO:0000313" key="9">
    <source>
        <dbReference type="Proteomes" id="UP000242592"/>
    </source>
</evidence>
<dbReference type="InterPro" id="IPR026015">
    <property type="entry name" value="ATP_synth_OSCP/delta_N_sf"/>
</dbReference>
<evidence type="ECO:0000256" key="7">
    <source>
        <dbReference type="HAMAP-Rule" id="MF_01416"/>
    </source>
</evidence>
<dbReference type="SUPFAM" id="SSF47928">
    <property type="entry name" value="N-terminal domain of the delta subunit of the F1F0-ATP synthase"/>
    <property type="match status" value="1"/>
</dbReference>
<proteinExistence type="inferred from homology"/>
<dbReference type="Gene3D" id="1.10.520.20">
    <property type="entry name" value="N-terminal domain of the delta subunit of the F1F0-ATP synthase"/>
    <property type="match status" value="1"/>
</dbReference>
<gene>
    <name evidence="7" type="primary">atpH</name>
    <name evidence="8" type="ORF">SAMN02745199_0602</name>
</gene>
<dbReference type="GO" id="GO:0046933">
    <property type="term" value="F:proton-transporting ATP synthase activity, rotational mechanism"/>
    <property type="evidence" value="ECO:0007669"/>
    <property type="project" value="UniProtKB-UniRule"/>
</dbReference>
<organism evidence="8 9">
    <name type="scientific">Thermosipho atlanticus DSM 15807</name>
    <dbReference type="NCBI Taxonomy" id="1123380"/>
    <lineage>
        <taxon>Bacteria</taxon>
        <taxon>Thermotogati</taxon>
        <taxon>Thermotogota</taxon>
        <taxon>Thermotogae</taxon>
        <taxon>Thermotogales</taxon>
        <taxon>Fervidobacteriaceae</taxon>
        <taxon>Thermosipho</taxon>
    </lineage>
</organism>
<dbReference type="STRING" id="1123380.SAMN02745199_0602"/>
<dbReference type="RefSeq" id="WP_073072037.1">
    <property type="nucleotide sequence ID" value="NZ_FQXN01000002.1"/>
</dbReference>
<dbReference type="PANTHER" id="PTHR11910">
    <property type="entry name" value="ATP SYNTHASE DELTA CHAIN"/>
    <property type="match status" value="1"/>
</dbReference>
<keyword evidence="3 7" id="KW-0375">Hydrogen ion transport</keyword>
<dbReference type="OrthoDB" id="9802471at2"/>
<evidence type="ECO:0000256" key="5">
    <source>
        <dbReference type="ARBA" id="ARBA00023136"/>
    </source>
</evidence>
<keyword evidence="5 7" id="KW-0472">Membrane</keyword>
<name>A0A1M5RTF6_9BACT</name>
<protein>
    <recommendedName>
        <fullName evidence="7">ATP synthase subunit delta</fullName>
    </recommendedName>
    <alternativeName>
        <fullName evidence="7">ATP synthase F(1) sector subunit delta</fullName>
    </alternativeName>
    <alternativeName>
        <fullName evidence="7">F-type ATPase subunit delta</fullName>
        <shortName evidence="7">F-ATPase subunit delta</shortName>
    </alternativeName>
</protein>
<evidence type="ECO:0000256" key="2">
    <source>
        <dbReference type="ARBA" id="ARBA00022448"/>
    </source>
</evidence>
<comment type="subcellular location">
    <subcellularLocation>
        <location evidence="7">Cell membrane</location>
        <topology evidence="7">Peripheral membrane protein</topology>
    </subcellularLocation>
    <subcellularLocation>
        <location evidence="1">Membrane</location>
    </subcellularLocation>
</comment>
<keyword evidence="7" id="KW-0139">CF(1)</keyword>
<evidence type="ECO:0000256" key="1">
    <source>
        <dbReference type="ARBA" id="ARBA00004370"/>
    </source>
</evidence>
<keyword evidence="2 7" id="KW-0813">Transport</keyword>
<dbReference type="GO" id="GO:0005886">
    <property type="term" value="C:plasma membrane"/>
    <property type="evidence" value="ECO:0007669"/>
    <property type="project" value="UniProtKB-SubCell"/>
</dbReference>
<accession>A0A1M5RTF6</accession>
<keyword evidence="7" id="KW-1003">Cell membrane</keyword>
<evidence type="ECO:0000256" key="3">
    <source>
        <dbReference type="ARBA" id="ARBA00022781"/>
    </source>
</evidence>
<dbReference type="AlphaFoldDB" id="A0A1M5RTF6"/>
<dbReference type="Pfam" id="PF00213">
    <property type="entry name" value="OSCP"/>
    <property type="match status" value="1"/>
</dbReference>
<dbReference type="NCBIfam" id="NF009976">
    <property type="entry name" value="PRK13441.1"/>
    <property type="match status" value="1"/>
</dbReference>
<comment type="function">
    <text evidence="7">This protein is part of the stalk that links CF(0) to CF(1). It either transmits conformational changes from CF(0) to CF(1) or is implicated in proton conduction.</text>
</comment>
<dbReference type="PRINTS" id="PR00125">
    <property type="entry name" value="ATPASEDELTA"/>
</dbReference>
<comment type="function">
    <text evidence="7">F(1)F(0) ATP synthase produces ATP from ADP in the presence of a proton or sodium gradient. F-type ATPases consist of two structural domains, F(1) containing the extramembraneous catalytic core and F(0) containing the membrane proton channel, linked together by a central stalk and a peripheral stalk. During catalysis, ATP synthesis in the catalytic domain of F(1) is coupled via a rotary mechanism of the central stalk subunits to proton translocation.</text>
</comment>
<reference evidence="9" key="1">
    <citation type="submission" date="2016-11" db="EMBL/GenBank/DDBJ databases">
        <authorList>
            <person name="Varghese N."/>
            <person name="Submissions S."/>
        </authorList>
    </citation>
    <scope>NUCLEOTIDE SEQUENCE [LARGE SCALE GENOMIC DNA]</scope>
    <source>
        <strain evidence="9">DSM 15807</strain>
    </source>
</reference>
<sequence>MRYSIVAGKYVKALLIVAKKLQKIENYKVLLNILNMIYTNFSSFLNNPTEKIEKKMEFLEIIYKEVLSQTKEAQYDDIFKKFVEIVFENKRQKYIPQIALMYKYAAIEVENKIPVKVVSATKLSEEEEKVLIEFVRKYTEREPIFEKEIDEDLIAGIILEFAGKRLDISIKGRLEKIGREVFSLRKG</sequence>
<evidence type="ECO:0000256" key="6">
    <source>
        <dbReference type="ARBA" id="ARBA00023310"/>
    </source>
</evidence>
<keyword evidence="9" id="KW-1185">Reference proteome</keyword>
<evidence type="ECO:0000256" key="4">
    <source>
        <dbReference type="ARBA" id="ARBA00023065"/>
    </source>
</evidence>
<dbReference type="GO" id="GO:0045259">
    <property type="term" value="C:proton-transporting ATP synthase complex"/>
    <property type="evidence" value="ECO:0007669"/>
    <property type="project" value="UniProtKB-KW"/>
</dbReference>
<dbReference type="NCBIfam" id="TIGR01145">
    <property type="entry name" value="ATP_synt_delta"/>
    <property type="match status" value="1"/>
</dbReference>
<dbReference type="EMBL" id="FQXN01000002">
    <property type="protein sequence ID" value="SHH29338.1"/>
    <property type="molecule type" value="Genomic_DNA"/>
</dbReference>
<comment type="similarity">
    <text evidence="7">Belongs to the ATPase delta chain family.</text>
</comment>